<dbReference type="RefSeq" id="WP_012794955.1">
    <property type="nucleotide sequence ID" value="NC_013156.1"/>
</dbReference>
<feature type="transmembrane region" description="Helical" evidence="1">
    <location>
        <begin position="7"/>
        <end position="25"/>
    </location>
</feature>
<evidence type="ECO:0000313" key="3">
    <source>
        <dbReference type="Proteomes" id="UP000001495"/>
    </source>
</evidence>
<dbReference type="HOGENOM" id="CLU_2021506_0_0_2"/>
<dbReference type="KEGG" id="mfe:Mefer_0091"/>
<evidence type="ECO:0000313" key="2">
    <source>
        <dbReference type="EMBL" id="ACV23933.1"/>
    </source>
</evidence>
<organism evidence="2 3">
    <name type="scientific">Methanocaldococcus fervens (strain DSM 4213 / JCM 15782 / AG86)</name>
    <name type="common">Methanococcus fervens</name>
    <dbReference type="NCBI Taxonomy" id="573064"/>
    <lineage>
        <taxon>Archaea</taxon>
        <taxon>Methanobacteriati</taxon>
        <taxon>Methanobacteriota</taxon>
        <taxon>Methanomada group</taxon>
        <taxon>Methanococci</taxon>
        <taxon>Methanococcales</taxon>
        <taxon>Methanocaldococcaceae</taxon>
        <taxon>Methanocaldococcus</taxon>
    </lineage>
</organism>
<evidence type="ECO:0000256" key="1">
    <source>
        <dbReference type="SAM" id="Phobius"/>
    </source>
</evidence>
<dbReference type="EMBL" id="CP001696">
    <property type="protein sequence ID" value="ACV23933.1"/>
    <property type="molecule type" value="Genomic_DNA"/>
</dbReference>
<keyword evidence="1" id="KW-0472">Membrane</keyword>
<sequence>MHIIVKSTLLMLISVSIILFTSTIYDELIEVGKYRYIDKIDKEITSEIMNAIILANEGNITIYKTIELDCDVEFINNSFVIMFQDKSYVHKFHNVHFLHNKLSEISKISCKKIDDTYIVEVK</sequence>
<keyword evidence="1" id="KW-1133">Transmembrane helix</keyword>
<dbReference type="GeneID" id="8364753"/>
<dbReference type="STRING" id="573064.Mefer_0091"/>
<name>C7P5V1_METFA</name>
<dbReference type="OrthoDB" id="65437at2157"/>
<keyword evidence="3" id="KW-1185">Reference proteome</keyword>
<reference evidence="2" key="1">
    <citation type="submission" date="2009-08" db="EMBL/GenBank/DDBJ databases">
        <title>Complete sequence of chromosome of Methanocaldococcus fervens AG86.</title>
        <authorList>
            <consortium name="US DOE Joint Genome Institute"/>
            <person name="Lucas S."/>
            <person name="Copeland A."/>
            <person name="Lapidus A."/>
            <person name="Glavina del Rio T."/>
            <person name="Tice H."/>
            <person name="Bruce D."/>
            <person name="Goodwin L."/>
            <person name="Pitluck S."/>
            <person name="Chertkov O."/>
            <person name="Detter J.C."/>
            <person name="Han C."/>
            <person name="Tapia R."/>
            <person name="Larimer F."/>
            <person name="Land M."/>
            <person name="Hauser L."/>
            <person name="Kyrpides N."/>
            <person name="Ovchinnikova G."/>
            <person name="Lupa-Sieprawska M."/>
            <person name="Whitman W.B."/>
        </authorList>
    </citation>
    <scope>NUCLEOTIDE SEQUENCE [LARGE SCALE GENOMIC DNA]</scope>
    <source>
        <strain evidence="2">AG86</strain>
    </source>
</reference>
<dbReference type="AlphaFoldDB" id="C7P5V1"/>
<proteinExistence type="predicted"/>
<dbReference type="Proteomes" id="UP000001495">
    <property type="component" value="Chromosome"/>
</dbReference>
<dbReference type="eggNOG" id="arCOG08271">
    <property type="taxonomic scope" value="Archaea"/>
</dbReference>
<accession>C7P5V1</accession>
<gene>
    <name evidence="2" type="ordered locus">Mefer_0091</name>
</gene>
<keyword evidence="1" id="KW-0812">Transmembrane</keyword>
<protein>
    <submittedName>
        <fullName evidence="2">Uncharacterized protein</fullName>
    </submittedName>
</protein>